<organism evidence="6 7">
    <name type="scientific">Victivallis lenta</name>
    <dbReference type="NCBI Taxonomy" id="2606640"/>
    <lineage>
        <taxon>Bacteria</taxon>
        <taxon>Pseudomonadati</taxon>
        <taxon>Lentisphaerota</taxon>
        <taxon>Lentisphaeria</taxon>
        <taxon>Victivallales</taxon>
        <taxon>Victivallaceae</taxon>
        <taxon>Victivallis</taxon>
    </lineage>
</organism>
<dbReference type="EMBL" id="VUNS01000007">
    <property type="protein sequence ID" value="MST97081.1"/>
    <property type="molecule type" value="Genomic_DNA"/>
</dbReference>
<dbReference type="CDD" id="cd07377">
    <property type="entry name" value="WHTH_GntR"/>
    <property type="match status" value="1"/>
</dbReference>
<dbReference type="SUPFAM" id="SSF53822">
    <property type="entry name" value="Periplasmic binding protein-like I"/>
    <property type="match status" value="2"/>
</dbReference>
<dbReference type="PROSITE" id="PS50949">
    <property type="entry name" value="HTH_GNTR"/>
    <property type="match status" value="1"/>
</dbReference>
<evidence type="ECO:0000313" key="7">
    <source>
        <dbReference type="Proteomes" id="UP000435649"/>
    </source>
</evidence>
<dbReference type="CDD" id="cd06267">
    <property type="entry name" value="PBP1_LacI_sugar_binding-like"/>
    <property type="match status" value="1"/>
</dbReference>
<gene>
    <name evidence="6" type="ORF">FYJ85_08500</name>
</gene>
<protein>
    <submittedName>
        <fullName evidence="6">LacI family transcriptional regulator</fullName>
    </submittedName>
</protein>
<dbReference type="SUPFAM" id="SSF46785">
    <property type="entry name" value="Winged helix' DNA-binding domain"/>
    <property type="match status" value="1"/>
</dbReference>
<accession>A0A844G367</accession>
<keyword evidence="4" id="KW-0804">Transcription</keyword>
<dbReference type="PANTHER" id="PTHR30146">
    <property type="entry name" value="LACI-RELATED TRANSCRIPTIONAL REPRESSOR"/>
    <property type="match status" value="1"/>
</dbReference>
<feature type="domain" description="HTH gntR-type" evidence="5">
    <location>
        <begin position="14"/>
        <end position="82"/>
    </location>
</feature>
<reference evidence="6 7" key="1">
    <citation type="submission" date="2019-08" db="EMBL/GenBank/DDBJ databases">
        <title>In-depth cultivation of the pig gut microbiome towards novel bacterial diversity and tailored functional studies.</title>
        <authorList>
            <person name="Wylensek D."/>
            <person name="Hitch T.C.A."/>
            <person name="Clavel T."/>
        </authorList>
    </citation>
    <scope>NUCLEOTIDE SEQUENCE [LARGE SCALE GENOMIC DNA]</scope>
    <source>
        <strain evidence="6 7">BBE-744-WT-12</strain>
    </source>
</reference>
<evidence type="ECO:0000256" key="2">
    <source>
        <dbReference type="ARBA" id="ARBA00023015"/>
    </source>
</evidence>
<name>A0A844G367_9BACT</name>
<dbReference type="InterPro" id="IPR028082">
    <property type="entry name" value="Peripla_BP_I"/>
</dbReference>
<dbReference type="InterPro" id="IPR046335">
    <property type="entry name" value="LacI/GalR-like_sensor"/>
</dbReference>
<evidence type="ECO:0000259" key="5">
    <source>
        <dbReference type="PROSITE" id="PS50949"/>
    </source>
</evidence>
<dbReference type="SMART" id="SM00345">
    <property type="entry name" value="HTH_GNTR"/>
    <property type="match status" value="1"/>
</dbReference>
<dbReference type="Proteomes" id="UP000435649">
    <property type="component" value="Unassembled WGS sequence"/>
</dbReference>
<comment type="caution">
    <text evidence="6">The sequence shown here is derived from an EMBL/GenBank/DDBJ whole genome shotgun (WGS) entry which is preliminary data.</text>
</comment>
<evidence type="ECO:0000256" key="4">
    <source>
        <dbReference type="ARBA" id="ARBA00023163"/>
    </source>
</evidence>
<keyword evidence="7" id="KW-1185">Reference proteome</keyword>
<dbReference type="InterPro" id="IPR036390">
    <property type="entry name" value="WH_DNA-bd_sf"/>
</dbReference>
<dbReference type="Pfam" id="PF00392">
    <property type="entry name" value="GntR"/>
    <property type="match status" value="1"/>
</dbReference>
<dbReference type="GO" id="GO:0003700">
    <property type="term" value="F:DNA-binding transcription factor activity"/>
    <property type="evidence" value="ECO:0007669"/>
    <property type="project" value="InterPro"/>
</dbReference>
<dbReference type="Pfam" id="PF13377">
    <property type="entry name" value="Peripla_BP_3"/>
    <property type="match status" value="1"/>
</dbReference>
<evidence type="ECO:0000256" key="1">
    <source>
        <dbReference type="ARBA" id="ARBA00022491"/>
    </source>
</evidence>
<dbReference type="GO" id="GO:0000976">
    <property type="term" value="F:transcription cis-regulatory region binding"/>
    <property type="evidence" value="ECO:0007669"/>
    <property type="project" value="TreeGrafter"/>
</dbReference>
<dbReference type="Gene3D" id="3.40.50.2300">
    <property type="match status" value="2"/>
</dbReference>
<sequence>MEIAMIDNFEKFNGGKTGLVEQEILRQIDLGNFRRNSLLPSERELAKQLGVSYMTVRRAIGKLVDDSFLTRVQGKGTYVRGDVPLHRMQQTLGIVVPAWETPEHADLMMILTAIAGENGVLPKFHLCRSWEDRTVVDAYESCDYLLLVPPAPLADLPEEMLVRFRAGTTPVVVLGLDATPYGLDSVTGDACTEAGIRELRRLGHCRIGLMTQVEERGGKLLRQTETFYRNWRLRMLERFSAKEVDRMEIRIPVKAYELPHQAFYDYLYVNGKDLPFTALMLPLAVAWGVISAAADSGLAVPQKLSILSIGDRQEARFYRPRLSLVRVSYRRHAELAFEALRRRMQEPGLPPRCFTVEPELVPGETVSPLLPPDNL</sequence>
<evidence type="ECO:0000256" key="3">
    <source>
        <dbReference type="ARBA" id="ARBA00023125"/>
    </source>
</evidence>
<dbReference type="AlphaFoldDB" id="A0A844G367"/>
<keyword evidence="2" id="KW-0805">Transcription regulation</keyword>
<dbReference type="PANTHER" id="PTHR30146:SF148">
    <property type="entry name" value="HTH-TYPE TRANSCRIPTIONAL REPRESSOR PURR-RELATED"/>
    <property type="match status" value="1"/>
</dbReference>
<evidence type="ECO:0000313" key="6">
    <source>
        <dbReference type="EMBL" id="MST97081.1"/>
    </source>
</evidence>
<dbReference type="InterPro" id="IPR000524">
    <property type="entry name" value="Tscrpt_reg_HTH_GntR"/>
</dbReference>
<proteinExistence type="predicted"/>
<dbReference type="Gene3D" id="1.10.10.10">
    <property type="entry name" value="Winged helix-like DNA-binding domain superfamily/Winged helix DNA-binding domain"/>
    <property type="match status" value="1"/>
</dbReference>
<keyword evidence="1" id="KW-0678">Repressor</keyword>
<keyword evidence="3" id="KW-0238">DNA-binding</keyword>
<dbReference type="InterPro" id="IPR036388">
    <property type="entry name" value="WH-like_DNA-bd_sf"/>
</dbReference>
<dbReference type="PRINTS" id="PR00035">
    <property type="entry name" value="HTHGNTR"/>
</dbReference>